<feature type="transmembrane region" description="Helical" evidence="1">
    <location>
        <begin position="27"/>
        <end position="51"/>
    </location>
</feature>
<gene>
    <name evidence="2" type="ORF">JT25_003070</name>
</gene>
<dbReference type="AlphaFoldDB" id="A0A140E505"/>
<reference evidence="2 3" key="1">
    <citation type="journal article" date="2015" name="Environ. Microbiol.">
        <title>Methane oxidation coupled to nitrate reduction under hypoxia by the Gammaproteobacterium Methylomonas denitrificans, sp. nov. type strain FJG1.</title>
        <authorList>
            <person name="Kits K.D."/>
            <person name="Klotz M.G."/>
            <person name="Stein L.Y."/>
        </authorList>
    </citation>
    <scope>NUCLEOTIDE SEQUENCE [LARGE SCALE GENOMIC DNA]</scope>
    <source>
        <strain evidence="2 3">FJG1</strain>
    </source>
</reference>
<dbReference type="Proteomes" id="UP000030512">
    <property type="component" value="Chromosome"/>
</dbReference>
<evidence type="ECO:0000256" key="1">
    <source>
        <dbReference type="SAM" id="Phobius"/>
    </source>
</evidence>
<evidence type="ECO:0000313" key="2">
    <source>
        <dbReference type="EMBL" id="AMK75479.1"/>
    </source>
</evidence>
<name>A0A140E505_9GAMM</name>
<proteinExistence type="predicted"/>
<accession>A0A140E505</accession>
<evidence type="ECO:0000313" key="3">
    <source>
        <dbReference type="Proteomes" id="UP000030512"/>
    </source>
</evidence>
<dbReference type="STRING" id="1538553.JT25_003070"/>
<keyword evidence="1" id="KW-0472">Membrane</keyword>
<dbReference type="InterPro" id="IPR009838">
    <property type="entry name" value="T4SS_TraL"/>
</dbReference>
<protein>
    <submittedName>
        <fullName evidence="2">Conjugal transfer protein TraL</fullName>
    </submittedName>
</protein>
<sequence>MEPVAIPQSIDDPIHILLWSADEIVPFMVSMLTGMLIDQFIPGLALGLIAVKFYRRFRDNRPDGYTLHALYWLGLLPSRAQTIPNPYIRRFLP</sequence>
<dbReference type="KEGG" id="mdn:JT25_003070"/>
<keyword evidence="1" id="KW-0812">Transmembrane</keyword>
<dbReference type="GO" id="GO:0019867">
    <property type="term" value="C:outer membrane"/>
    <property type="evidence" value="ECO:0007669"/>
    <property type="project" value="InterPro"/>
</dbReference>
<keyword evidence="3" id="KW-1185">Reference proteome</keyword>
<dbReference type="EMBL" id="CP014476">
    <property type="protein sequence ID" value="AMK75479.1"/>
    <property type="molecule type" value="Genomic_DNA"/>
</dbReference>
<dbReference type="Pfam" id="PF07178">
    <property type="entry name" value="TraL"/>
    <property type="match status" value="1"/>
</dbReference>
<dbReference type="OrthoDB" id="9813422at2"/>
<keyword evidence="1" id="KW-1133">Transmembrane helix</keyword>
<dbReference type="NCBIfam" id="TIGR02762">
    <property type="entry name" value="TraL_TIGR"/>
    <property type="match status" value="1"/>
</dbReference>
<dbReference type="RefSeq" id="WP_033155943.1">
    <property type="nucleotide sequence ID" value="NZ_CP014476.1"/>
</dbReference>
<organism evidence="2 3">
    <name type="scientific">Methylomonas denitrificans</name>
    <dbReference type="NCBI Taxonomy" id="1538553"/>
    <lineage>
        <taxon>Bacteria</taxon>
        <taxon>Pseudomonadati</taxon>
        <taxon>Pseudomonadota</taxon>
        <taxon>Gammaproteobacteria</taxon>
        <taxon>Methylococcales</taxon>
        <taxon>Methylococcaceae</taxon>
        <taxon>Methylomonas</taxon>
    </lineage>
</organism>